<dbReference type="AlphaFoldDB" id="W6QB52"/>
<evidence type="ECO:0000313" key="1">
    <source>
        <dbReference type="EMBL" id="CDM26937.1"/>
    </source>
</evidence>
<protein>
    <submittedName>
        <fullName evidence="1">Uncharacterized protein</fullName>
    </submittedName>
</protein>
<reference evidence="1" key="1">
    <citation type="journal article" date="2014" name="Nat. Commun.">
        <title>Multiple recent horizontal transfers of a large genomic region in cheese making fungi.</title>
        <authorList>
            <person name="Cheeseman K."/>
            <person name="Ropars J."/>
            <person name="Renault P."/>
            <person name="Dupont J."/>
            <person name="Gouzy J."/>
            <person name="Branca A."/>
            <person name="Abraham A.L."/>
            <person name="Ceppi M."/>
            <person name="Conseiller E."/>
            <person name="Debuchy R."/>
            <person name="Malagnac F."/>
            <person name="Goarin A."/>
            <person name="Silar P."/>
            <person name="Lacoste S."/>
            <person name="Sallet E."/>
            <person name="Bensimon A."/>
            <person name="Giraud T."/>
            <person name="Brygoo Y."/>
        </authorList>
    </citation>
    <scope>NUCLEOTIDE SEQUENCE [LARGE SCALE GENOMIC DNA]</scope>
    <source>
        <strain evidence="1">FM164</strain>
    </source>
</reference>
<sequence>MDATTLQAAREFFADSRDDFVVYIQELSAGDISDQGAAAIQTELRRIAHTLSGWMELRDDPNGMSCSYFSERCCNLSDIVVEVAEMVTIKDGQLPPTVMKMFGMLAIHLGRLNLNGHREEDKYARGFDRMAKDEDRRWQIGSQGPDDGRAELLLGLWTRMNRISEPGPNCTFECLRAHAGSHIL</sequence>
<accession>W6QB52</accession>
<dbReference type="EMBL" id="HG792015">
    <property type="protein sequence ID" value="CDM26937.1"/>
    <property type="molecule type" value="Genomic_DNA"/>
</dbReference>
<organism evidence="1 2">
    <name type="scientific">Penicillium roqueforti (strain FM164)</name>
    <dbReference type="NCBI Taxonomy" id="1365484"/>
    <lineage>
        <taxon>Eukaryota</taxon>
        <taxon>Fungi</taxon>
        <taxon>Dikarya</taxon>
        <taxon>Ascomycota</taxon>
        <taxon>Pezizomycotina</taxon>
        <taxon>Eurotiomycetes</taxon>
        <taxon>Eurotiomycetidae</taxon>
        <taxon>Eurotiales</taxon>
        <taxon>Aspergillaceae</taxon>
        <taxon>Penicillium</taxon>
    </lineage>
</organism>
<keyword evidence="2" id="KW-1185">Reference proteome</keyword>
<evidence type="ECO:0000313" key="2">
    <source>
        <dbReference type="Proteomes" id="UP000030686"/>
    </source>
</evidence>
<dbReference type="OMA" id="NELTCSC"/>
<name>W6QB52_PENRF</name>
<proteinExistence type="predicted"/>
<dbReference type="OrthoDB" id="4348245at2759"/>
<dbReference type="Proteomes" id="UP000030686">
    <property type="component" value="Unassembled WGS sequence"/>
</dbReference>
<gene>
    <name evidence="1" type="ORF">PROQFM164_S01g000746</name>
</gene>